<dbReference type="EMBL" id="FN649752">
    <property type="protein sequence ID" value="CBJ27604.1"/>
    <property type="molecule type" value="Genomic_DNA"/>
</dbReference>
<evidence type="ECO:0000256" key="1">
    <source>
        <dbReference type="SAM" id="MobiDB-lite"/>
    </source>
</evidence>
<feature type="region of interest" description="Disordered" evidence="1">
    <location>
        <begin position="69"/>
        <end position="128"/>
    </location>
</feature>
<keyword evidence="3" id="KW-1185">Reference proteome</keyword>
<name>D7G6R0_ECTSI</name>
<dbReference type="InParanoid" id="D7G6R0"/>
<organism evidence="2 3">
    <name type="scientific">Ectocarpus siliculosus</name>
    <name type="common">Brown alga</name>
    <name type="synonym">Conferva siliculosa</name>
    <dbReference type="NCBI Taxonomy" id="2880"/>
    <lineage>
        <taxon>Eukaryota</taxon>
        <taxon>Sar</taxon>
        <taxon>Stramenopiles</taxon>
        <taxon>Ochrophyta</taxon>
        <taxon>PX clade</taxon>
        <taxon>Phaeophyceae</taxon>
        <taxon>Ectocarpales</taxon>
        <taxon>Ectocarpaceae</taxon>
        <taxon>Ectocarpus</taxon>
    </lineage>
</organism>
<dbReference type="OrthoDB" id="10526853at2759"/>
<dbReference type="EMBL" id="FN649025">
    <property type="protein sequence ID" value="CBJ27604.1"/>
    <property type="molecule type" value="Genomic_DNA"/>
</dbReference>
<dbReference type="AlphaFoldDB" id="D7G6R0"/>
<sequence length="263" mass="30592">MYRRFGEVQGIFDEDHYRILTDALSRVKKRSEPLYGRLSSVYDMTKSVRTKKMTRGQLRTVLDRHLETFVTEEEREAEEEKEDEEEEEEGGELSDEDAETVIDENVNGRKGNRDTDVTAWNGQKGNRAADVKARTRSLMQGYLPLSKRRWLKSANFTIPHGYCDKTYWGLTFRNTVRGDVDEAIQRRPPTLVTECPRNTRICFARQLDNYVQLKKVLVDRRGRVFRAPDKDIKRALAIIGGMPKNMSVSEYVLSVKEMFRVRG</sequence>
<protein>
    <submittedName>
        <fullName evidence="2">Uncharacterized protein</fullName>
    </submittedName>
</protein>
<gene>
    <name evidence="2" type="ORF">Esi_0079_0024</name>
</gene>
<dbReference type="Proteomes" id="UP000002630">
    <property type="component" value="Linkage Group LG27"/>
</dbReference>
<feature type="compositionally biased region" description="Acidic residues" evidence="1">
    <location>
        <begin position="70"/>
        <end position="102"/>
    </location>
</feature>
<accession>D7G6R0</accession>
<proteinExistence type="predicted"/>
<reference evidence="2 3" key="1">
    <citation type="journal article" date="2010" name="Nature">
        <title>The Ectocarpus genome and the independent evolution of multicellularity in brown algae.</title>
        <authorList>
            <person name="Cock J.M."/>
            <person name="Sterck L."/>
            <person name="Rouze P."/>
            <person name="Scornet D."/>
            <person name="Allen A.E."/>
            <person name="Amoutzias G."/>
            <person name="Anthouard V."/>
            <person name="Artiguenave F."/>
            <person name="Aury J.M."/>
            <person name="Badger J.H."/>
            <person name="Beszteri B."/>
            <person name="Billiau K."/>
            <person name="Bonnet E."/>
            <person name="Bothwell J.H."/>
            <person name="Bowler C."/>
            <person name="Boyen C."/>
            <person name="Brownlee C."/>
            <person name="Carrano C.J."/>
            <person name="Charrier B."/>
            <person name="Cho G.Y."/>
            <person name="Coelho S.M."/>
            <person name="Collen J."/>
            <person name="Corre E."/>
            <person name="Da Silva C."/>
            <person name="Delage L."/>
            <person name="Delaroque N."/>
            <person name="Dittami S.M."/>
            <person name="Doulbeau S."/>
            <person name="Elias M."/>
            <person name="Farnham G."/>
            <person name="Gachon C.M."/>
            <person name="Gschloessl B."/>
            <person name="Heesch S."/>
            <person name="Jabbari K."/>
            <person name="Jubin C."/>
            <person name="Kawai H."/>
            <person name="Kimura K."/>
            <person name="Kloareg B."/>
            <person name="Kupper F.C."/>
            <person name="Lang D."/>
            <person name="Le Bail A."/>
            <person name="Leblanc C."/>
            <person name="Lerouge P."/>
            <person name="Lohr M."/>
            <person name="Lopez P.J."/>
            <person name="Martens C."/>
            <person name="Maumus F."/>
            <person name="Michel G."/>
            <person name="Miranda-Saavedra D."/>
            <person name="Morales J."/>
            <person name="Moreau H."/>
            <person name="Motomura T."/>
            <person name="Nagasato C."/>
            <person name="Napoli C.A."/>
            <person name="Nelson D.R."/>
            <person name="Nyvall-Collen P."/>
            <person name="Peters A.F."/>
            <person name="Pommier C."/>
            <person name="Potin P."/>
            <person name="Poulain J."/>
            <person name="Quesneville H."/>
            <person name="Read B."/>
            <person name="Rensing S.A."/>
            <person name="Ritter A."/>
            <person name="Rousvoal S."/>
            <person name="Samanta M."/>
            <person name="Samson G."/>
            <person name="Schroeder D.C."/>
            <person name="Segurens B."/>
            <person name="Strittmatter M."/>
            <person name="Tonon T."/>
            <person name="Tregear J.W."/>
            <person name="Valentin K."/>
            <person name="von Dassow P."/>
            <person name="Yamagishi T."/>
            <person name="Van de Peer Y."/>
            <person name="Wincker P."/>
        </authorList>
    </citation>
    <scope>NUCLEOTIDE SEQUENCE [LARGE SCALE GENOMIC DNA]</scope>
    <source>
        <strain evidence="3">Ec32 / CCAP1310/4</strain>
    </source>
</reference>
<evidence type="ECO:0000313" key="3">
    <source>
        <dbReference type="Proteomes" id="UP000002630"/>
    </source>
</evidence>
<evidence type="ECO:0000313" key="2">
    <source>
        <dbReference type="EMBL" id="CBJ27604.1"/>
    </source>
</evidence>